<dbReference type="WBParaSite" id="maker-unitig_22660-snap-gene-0.1-mRNA-1">
    <property type="protein sequence ID" value="maker-unitig_22660-snap-gene-0.1-mRNA-1"/>
    <property type="gene ID" value="maker-unitig_22660-snap-gene-0.1"/>
</dbReference>
<reference evidence="2" key="1">
    <citation type="submission" date="2016-11" db="UniProtKB">
        <authorList>
            <consortium name="WormBaseParasite"/>
        </authorList>
    </citation>
    <scope>IDENTIFICATION</scope>
</reference>
<evidence type="ECO:0000313" key="2">
    <source>
        <dbReference type="WBParaSite" id="maker-unitig_22660-snap-gene-0.1-mRNA-1"/>
    </source>
</evidence>
<keyword evidence="1" id="KW-1185">Reference proteome</keyword>
<protein>
    <submittedName>
        <fullName evidence="2">DUF3707 domain-containing protein</fullName>
    </submittedName>
</protein>
<dbReference type="AlphaFoldDB" id="A0A1I8F6R6"/>
<name>A0A1I8F6R6_9PLAT</name>
<evidence type="ECO:0000313" key="1">
    <source>
        <dbReference type="Proteomes" id="UP000095280"/>
    </source>
</evidence>
<accession>A0A1I8F6R6</accession>
<organism evidence="1 2">
    <name type="scientific">Macrostomum lignano</name>
    <dbReference type="NCBI Taxonomy" id="282301"/>
    <lineage>
        <taxon>Eukaryota</taxon>
        <taxon>Metazoa</taxon>
        <taxon>Spiralia</taxon>
        <taxon>Lophotrochozoa</taxon>
        <taxon>Platyhelminthes</taxon>
        <taxon>Rhabditophora</taxon>
        <taxon>Macrostomorpha</taxon>
        <taxon>Macrostomida</taxon>
        <taxon>Macrostomidae</taxon>
        <taxon>Macrostomum</taxon>
    </lineage>
</organism>
<sequence length="396" mass="43431">QRWRQAAPGFPIQFRARRRQRDGQNWFYKIASIRASCYPGCTLKLPLLPCYRFVDDRFDWPGYRPAGRYVPGIAAIRLLAALRPLLPGLGKFKLAPCLPALDWLVLSLASTSRRSRPAIRFAAAARREPCLLAACLAALPPELIAEESVAIGNAVASRQVPQSCCPILVQLLGDSLTQASASWPIPRRWRPRNRPSALLNSAWGAVRSANPRPDELHRLRLSLGVLGSQTCLQRNLVRVEAACCVLDAYMPGLRIVAKTTAELASTGSCSSAACLCTDSLTGGVSLKDDFRRATTLPICCLRVQPGIFGSDFQRQLDFLVDCRAAFGHLRTRCWLTVISAAPHGSKNLRIHSRAGAAFLSLVTHLPSLWRRKPDCALSSSTWSQLRLALLKSAAMG</sequence>
<dbReference type="Proteomes" id="UP000095280">
    <property type="component" value="Unplaced"/>
</dbReference>
<proteinExistence type="predicted"/>